<protein>
    <recommendedName>
        <fullName evidence="1">Polysaccharide pyruvyl transferase domain-containing protein</fullName>
    </recommendedName>
</protein>
<evidence type="ECO:0000313" key="3">
    <source>
        <dbReference type="Proteomes" id="UP000076923"/>
    </source>
</evidence>
<proteinExistence type="predicted"/>
<feature type="domain" description="Polysaccharide pyruvyl transferase" evidence="1">
    <location>
        <begin position="24"/>
        <end position="323"/>
    </location>
</feature>
<sequence length="382" mass="44435">MKVLFINDTRIEINPGCHATVTELSKFIKKNLKDADLDFLPLGTGYDVFNKEMFHVSFKTRIKRKIIKKINTIGFNIVLRNEKKIFNIRLWEELALNNFSKEIKDKILLSDLVVINMEGTIHHNSRGGLTLLGFAHLAKSFGKKVAMVNGSYQCVDKKLTKKVLNNIDFLSVREVRSYNYLKKTIKDCSLIPDFAFRANINEKLTFINQFKINKSKQKKCLYTFGVLGVYPNQKNGIKINQITKHIDDIRFLGFEPYFLKIEEKENEIEKILVSMKVKSISYSDGIRYNNIGSLIKEFDLMITGRYHIGIFGLMSNVPTFFLPSNTYKTQGMLEMLNVNNKMIFNNDILSIENEINSFNRITIKHLKDDYFIDFKLFLNRIN</sequence>
<dbReference type="PANTHER" id="PTHR36836">
    <property type="entry name" value="COLANIC ACID BIOSYNTHESIS PROTEIN WCAK"/>
    <property type="match status" value="1"/>
</dbReference>
<organism evidence="2 3">
    <name type="scientific">Polaribacter atrinae</name>
    <dbReference type="NCBI Taxonomy" id="1333662"/>
    <lineage>
        <taxon>Bacteria</taxon>
        <taxon>Pseudomonadati</taxon>
        <taxon>Bacteroidota</taxon>
        <taxon>Flavobacteriia</taxon>
        <taxon>Flavobacteriales</taxon>
        <taxon>Flavobacteriaceae</taxon>
    </lineage>
</organism>
<evidence type="ECO:0000313" key="2">
    <source>
        <dbReference type="EMBL" id="OAD46139.1"/>
    </source>
</evidence>
<dbReference type="InterPro" id="IPR007345">
    <property type="entry name" value="Polysacch_pyruvyl_Trfase"/>
</dbReference>
<evidence type="ECO:0000259" key="1">
    <source>
        <dbReference type="Pfam" id="PF04230"/>
    </source>
</evidence>
<comment type="caution">
    <text evidence="2">The sequence shown here is derived from an EMBL/GenBank/DDBJ whole genome shotgun (WGS) entry which is preliminary data.</text>
</comment>
<reference evidence="2 3" key="1">
    <citation type="submission" date="2016-02" db="EMBL/GenBank/DDBJ databases">
        <title>Draft genome sequence of Polaribacter atrinae KACC17473.</title>
        <authorList>
            <person name="Shin S.-K."/>
            <person name="Yi H."/>
        </authorList>
    </citation>
    <scope>NUCLEOTIDE SEQUENCE [LARGE SCALE GENOMIC DNA]</scope>
    <source>
        <strain evidence="2 3">KACC 17473</strain>
    </source>
</reference>
<dbReference type="STRING" id="1333662.LPB303_04280"/>
<dbReference type="RefSeq" id="WP_068448454.1">
    <property type="nucleotide sequence ID" value="NZ_CP150660.1"/>
</dbReference>
<dbReference type="Pfam" id="PF04230">
    <property type="entry name" value="PS_pyruv_trans"/>
    <property type="match status" value="1"/>
</dbReference>
<accession>A0A176TEE6</accession>
<dbReference type="Proteomes" id="UP000076923">
    <property type="component" value="Unassembled WGS sequence"/>
</dbReference>
<name>A0A176TEE6_9FLAO</name>
<gene>
    <name evidence="2" type="ORF">LPB303_04280</name>
</gene>
<dbReference type="EMBL" id="LVWE01000005">
    <property type="protein sequence ID" value="OAD46139.1"/>
    <property type="molecule type" value="Genomic_DNA"/>
</dbReference>
<dbReference type="AlphaFoldDB" id="A0A176TEE6"/>
<dbReference type="OrthoDB" id="1430053at2"/>
<keyword evidence="3" id="KW-1185">Reference proteome</keyword>
<dbReference type="PANTHER" id="PTHR36836:SF1">
    <property type="entry name" value="COLANIC ACID BIOSYNTHESIS PROTEIN WCAK"/>
    <property type="match status" value="1"/>
</dbReference>